<proteinExistence type="predicted"/>
<feature type="transmembrane region" description="Helical" evidence="1">
    <location>
        <begin position="271"/>
        <end position="295"/>
    </location>
</feature>
<organism evidence="2 3">
    <name type="scientific">Sphagnum troendelagicum</name>
    <dbReference type="NCBI Taxonomy" id="128251"/>
    <lineage>
        <taxon>Eukaryota</taxon>
        <taxon>Viridiplantae</taxon>
        <taxon>Streptophyta</taxon>
        <taxon>Embryophyta</taxon>
        <taxon>Bryophyta</taxon>
        <taxon>Sphagnophytina</taxon>
        <taxon>Sphagnopsida</taxon>
        <taxon>Sphagnales</taxon>
        <taxon>Sphagnaceae</taxon>
        <taxon>Sphagnum</taxon>
    </lineage>
</organism>
<feature type="transmembrane region" description="Helical" evidence="1">
    <location>
        <begin position="180"/>
        <end position="208"/>
    </location>
</feature>
<keyword evidence="3" id="KW-1185">Reference proteome</keyword>
<keyword evidence="1" id="KW-1133">Transmembrane helix</keyword>
<evidence type="ECO:0000313" key="3">
    <source>
        <dbReference type="Proteomes" id="UP001497512"/>
    </source>
</evidence>
<protein>
    <submittedName>
        <fullName evidence="2">Uncharacterized protein</fullName>
    </submittedName>
</protein>
<sequence length="338" mass="37733">MDGEPEVMHSLGIGGICKEAFKILRTYTRLLMSLAFTLVLPLGIVIFSHYLISDRLQEKIFRNENLVSQEEGTPAAADTEKVLDKEMVGLGILTLLYIIFVLAFSLLSTAAIVYSVASIYTGKGLSYFKVISVVPKVWKRLVITFLWAQLVILCYNISFTILFFLFLLLQKTIGVTMLPILIPLAVAFYMILVYLNLLWHLASVISVLEDSTGLQALRKSYHLMQGKNLIGFCLFLIYIACTVTILSFFQIGVVSPTHHLDSVTGRVILGFSLLVLWTGVTLVGILAQTVLYFVCKAYHNESIDRYTLSDHLDGYLEVYTPLKGPISLAALDAELEEV</sequence>
<feature type="transmembrane region" description="Helical" evidence="1">
    <location>
        <begin position="229"/>
        <end position="251"/>
    </location>
</feature>
<dbReference type="PANTHER" id="PTHR33133:SF1">
    <property type="entry name" value="EXPRESSED PROTEIN-RELATED"/>
    <property type="match status" value="1"/>
</dbReference>
<gene>
    <name evidence="2" type="ORF">CSSPTR1EN2_LOCUS17512</name>
</gene>
<keyword evidence="1" id="KW-0812">Transmembrane</keyword>
<name>A0ABP0ULX3_9BRYO</name>
<feature type="transmembrane region" description="Helical" evidence="1">
    <location>
        <begin position="141"/>
        <end position="168"/>
    </location>
</feature>
<dbReference type="Proteomes" id="UP001497512">
    <property type="component" value="Chromosome 5"/>
</dbReference>
<feature type="transmembrane region" description="Helical" evidence="1">
    <location>
        <begin position="30"/>
        <end position="52"/>
    </location>
</feature>
<dbReference type="EMBL" id="OZ019897">
    <property type="protein sequence ID" value="CAK9225398.1"/>
    <property type="molecule type" value="Genomic_DNA"/>
</dbReference>
<accession>A0ABP0ULX3</accession>
<reference evidence="2" key="1">
    <citation type="submission" date="2024-02" db="EMBL/GenBank/DDBJ databases">
        <authorList>
            <consortium name="ELIXIR-Norway"/>
            <consortium name="Elixir Norway"/>
        </authorList>
    </citation>
    <scope>NUCLEOTIDE SEQUENCE</scope>
</reference>
<evidence type="ECO:0000256" key="1">
    <source>
        <dbReference type="SAM" id="Phobius"/>
    </source>
</evidence>
<feature type="transmembrane region" description="Helical" evidence="1">
    <location>
        <begin position="95"/>
        <end position="120"/>
    </location>
</feature>
<dbReference type="PANTHER" id="PTHR33133">
    <property type="entry name" value="OS08G0107100 PROTEIN-RELATED"/>
    <property type="match status" value="1"/>
</dbReference>
<keyword evidence="1" id="KW-0472">Membrane</keyword>
<evidence type="ECO:0000313" key="2">
    <source>
        <dbReference type="EMBL" id="CAK9225398.1"/>
    </source>
</evidence>